<dbReference type="GO" id="GO:0003774">
    <property type="term" value="F:cytoskeletal motor activity"/>
    <property type="evidence" value="ECO:0007669"/>
    <property type="project" value="UniProtKB-UniRule"/>
</dbReference>
<dbReference type="InterPro" id="IPR036064">
    <property type="entry name" value="MYSc_Myo18"/>
</dbReference>
<dbReference type="GO" id="GO:0016460">
    <property type="term" value="C:myosin II complex"/>
    <property type="evidence" value="ECO:0007669"/>
    <property type="project" value="TreeGrafter"/>
</dbReference>
<feature type="region of interest" description="Disordered" evidence="12">
    <location>
        <begin position="148"/>
        <end position="204"/>
    </location>
</feature>
<evidence type="ECO:0000256" key="11">
    <source>
        <dbReference type="SAM" id="Coils"/>
    </source>
</evidence>
<feature type="domain" description="Myosin motor" evidence="14">
    <location>
        <begin position="414"/>
        <end position="1127"/>
    </location>
</feature>
<sequence length="1964" mass="224200">MFNLMKKDKEKDGVRKEKKDKRDRRERMSAAELRSLDEMSMRRGFFNLNRSSKRDSKNKLEISNPIPIKVASSTELNLTDIESDGLSNRSSMVLDADQLSAASSSDDLKGDYGQDGHRSSVKERAARFGSLAIQNSQMGSIIKRFSFSQRNKEESPSEGSTPSGQNSTAPSPQVETKIFDPQRKPSVQHHQQQPSTGKKVQIPEIVDKTFPADLRLPAVVPPQTPEVRELVLQRRNTGDFGFSLRRTTMLDRGTDGGVYRRVVHFAEPGAGTKDLALGLVPGDRLVEINGRNVENKNRDEIVEMIRQSGDTVRLKVQPILELSELNRCWLRNTEGLRREAFDVKTEEQIAAEQAWYGSEKVWLVHKNGFSLATVVKTETGSLPEGKVKIKLEHDGTVLDVDEDDIEKANPPSFDRCEDLAALLYLNETSVMHSLRQRYGGNLIHTYAGSNMVIINPTSAPSMYSEKVMHMFKGCRREDTAPHIYAVSQSAYRNLLTTRQDQSIVLLGKSGSGKTTNCQHLVQYLVSIAGSTGKIFTAEKWQAVYTILEAFGNSATSMNNNASRFSQIVSLDFDQAGQVASASIQTMLLEKLRVVKRPETESTFNVFYYMMAGADSTLRTELHFNHFAENSAFGIVPQTKSEDKQKASQQFTKLQAAMKVLGISSDEQKALWLILGAIYHLGAAGATKAGRKQFARHEWAQKAAYLLGCTLEELSSSIFKHQPKGTLQRSTSFRQGPDDVGTGDNSAPKITALECLEAMAAGLYSELFTLVISLVNRALKSSQHSLCSLLIVDTPGFQNPKLAKRDRGATFEELCHNYTQERLQTLFHERTFVQELERYKEENIELALDDIESSTSLSVSAIDQASTQALVRTLARTDEARGLLWLMEEEALQPGGSEETLLERLFSYYSPVDGESKGPALLLKSEKAHHFLLGHSHGTDWVEYDASGWLSHAKQNPASQNAAILLQDSQNQTEKNRSDTVRRSRVHFVHCLLPKTETSAGDLKVLGGPSSRSGEIVAHGESCDNGLMQLDVCLLRAQLRGSKLLDALRIYRQGYPDHLVFSEFRRRFDVLTPHLTKKHGRNYIVTDERRAVEELLESLELEKSSYHMGLSRVFFRAGVLAKLEEHRDIQTRRNITLFQAACRGYLARQAFKKRKIQNLAIRCIQKNIKKNRGVKGWPWWKLFTTVRPLIEVQLTEEQIRGKDEEIQQLRLKLEKVEKERNELRLNSDRLESKITELSSELADERNTGESTSQLLESETSERLRLEKDMKDLQAKFDAMKKQMESMEMEVMEARLIRASELNGEMDDDDTGGEWRLKYERAIREIEFTKKRLQQEFDDKLEVEQQNKRQLERKLTDLQADNEEVQRVAQQLKKKCQRLTAELQDTKLHLEGQQSRNHDLEKKQRKFDSEQTQAQEEVQREKSQREKLSREKGMLTGEVFSLRQQLEDKDLEICAVNLKLEQMEAELQDLNSQETKDEASLAKVKKQLRDLESKVKDQEEELDEQAGTIQMLEQAKLRLEMEMERLRQTHLKEIESKDDEVEEIRQSCSKKLKQMEVQLEEEYEEKQKVLRERRDLEAKLMSAQDQVSHRDVETEKRLRKDLKRTKALLADAQIMLDHLKNNAPSKREIAQLKNQLEESEFTCAAAVKARKSMEVEIEDLHVQMDDISKSKQALEEQLSRLQREKNDLQSRMEEDQEDMNELMKKHKAAVAQSSQNLAQISDLQAQLEEAMKEKQDVQEKLTALQSQLEFQEQSMVDKSLVSRQEAKIRELETKLEFEKTQVKRLESLVARLKENLEKLTEERDQRSASENREKEQNKRLLRQIRDAKEEMAELAKKEAEASRKKHELEMDIESLEAANHSLQADLKLAFKRIGDLQAAIEDEMESDDNEDLINSLQDMVTKYQKRKNKIEGASDTDSEVEGRVDGVKSWLSKNKGSAKNLSDDGSLKSSRSVLQPHFPLLPHRMV</sequence>
<feature type="compositionally biased region" description="Basic and acidic residues" evidence="12">
    <location>
        <begin position="1"/>
        <end position="17"/>
    </location>
</feature>
<feature type="region of interest" description="Disordered" evidence="12">
    <location>
        <begin position="1387"/>
        <end position="1428"/>
    </location>
</feature>
<dbReference type="Gene3D" id="3.30.70.1590">
    <property type="match status" value="1"/>
</dbReference>
<dbReference type="Gene3D" id="2.30.42.10">
    <property type="match status" value="1"/>
</dbReference>
<comment type="caution">
    <text evidence="10">Lacks conserved residue(s) required for the propagation of feature annotation.</text>
</comment>
<feature type="binding site" evidence="10">
    <location>
        <begin position="507"/>
        <end position="514"/>
    </location>
    <ligand>
        <name>ATP</name>
        <dbReference type="ChEBI" id="CHEBI:30616"/>
    </ligand>
</feature>
<evidence type="ECO:0000256" key="3">
    <source>
        <dbReference type="ARBA" id="ARBA00022490"/>
    </source>
</evidence>
<dbReference type="GO" id="GO:0051015">
    <property type="term" value="F:actin filament binding"/>
    <property type="evidence" value="ECO:0007669"/>
    <property type="project" value="TreeGrafter"/>
</dbReference>
<keyword evidence="8 10" id="KW-0518">Myosin</keyword>
<feature type="compositionally biased region" description="Basic and acidic residues" evidence="12">
    <location>
        <begin position="1387"/>
        <end position="1407"/>
    </location>
</feature>
<keyword evidence="9 10" id="KW-0505">Motor protein</keyword>
<dbReference type="Proteomes" id="UP000472260">
    <property type="component" value="Unassembled WGS sequence"/>
</dbReference>
<feature type="compositionally biased region" description="Basic and acidic residues" evidence="12">
    <location>
        <begin position="106"/>
        <end position="123"/>
    </location>
</feature>
<dbReference type="SMART" id="SM00015">
    <property type="entry name" value="IQ"/>
    <property type="match status" value="1"/>
</dbReference>
<reference evidence="15" key="2">
    <citation type="submission" date="2025-09" db="UniProtKB">
        <authorList>
            <consortium name="Ensembl"/>
        </authorList>
    </citation>
    <scope>IDENTIFICATION</scope>
</reference>
<feature type="region of interest" description="Disordered" evidence="12">
    <location>
        <begin position="1796"/>
        <end position="1817"/>
    </location>
</feature>
<dbReference type="Gene3D" id="1.10.10.820">
    <property type="match status" value="1"/>
</dbReference>
<accession>A0A671P3A5</accession>
<evidence type="ECO:0000256" key="4">
    <source>
        <dbReference type="ARBA" id="ARBA00022553"/>
    </source>
</evidence>
<dbReference type="Gene3D" id="1.20.120.720">
    <property type="entry name" value="Myosin VI head, motor domain, U50 subdomain"/>
    <property type="match status" value="1"/>
</dbReference>
<evidence type="ECO:0000256" key="12">
    <source>
        <dbReference type="SAM" id="MobiDB-lite"/>
    </source>
</evidence>
<dbReference type="Pfam" id="PF24556">
    <property type="entry name" value="SH3_Myosin-XVIIIa"/>
    <property type="match status" value="1"/>
</dbReference>
<keyword evidence="4" id="KW-0597">Phosphoprotein</keyword>
<dbReference type="PANTHER" id="PTHR45615:SF13">
    <property type="entry name" value="UNCONVENTIONAL MYOSIN-XVIIIA"/>
    <property type="match status" value="1"/>
</dbReference>
<evidence type="ECO:0000256" key="7">
    <source>
        <dbReference type="ARBA" id="ARBA00023054"/>
    </source>
</evidence>
<dbReference type="InterPro" id="IPR002928">
    <property type="entry name" value="Myosin_tail"/>
</dbReference>
<dbReference type="GO" id="GO:0031032">
    <property type="term" value="P:actomyosin structure organization"/>
    <property type="evidence" value="ECO:0007669"/>
    <property type="project" value="TreeGrafter"/>
</dbReference>
<feature type="compositionally biased region" description="Polar residues" evidence="12">
    <location>
        <begin position="1929"/>
        <end position="1938"/>
    </location>
</feature>
<feature type="domain" description="PDZ" evidence="13">
    <location>
        <begin position="229"/>
        <end position="320"/>
    </location>
</feature>
<comment type="similarity">
    <text evidence="2 10">Belongs to the TRAFAC class myosin-kinesin ATPase superfamily. Myosin family.</text>
</comment>
<dbReference type="PROSITE" id="PS50096">
    <property type="entry name" value="IQ"/>
    <property type="match status" value="1"/>
</dbReference>
<dbReference type="InterPro" id="IPR000048">
    <property type="entry name" value="IQ_motif_EF-hand-BS"/>
</dbReference>
<dbReference type="InterPro" id="IPR001609">
    <property type="entry name" value="Myosin_head_motor_dom-like"/>
</dbReference>
<keyword evidence="16" id="KW-1185">Reference proteome</keyword>
<dbReference type="Pfam" id="PF01576">
    <property type="entry name" value="Myosin_tail_1"/>
    <property type="match status" value="1"/>
</dbReference>
<feature type="compositionally biased region" description="Basic and acidic residues" evidence="12">
    <location>
        <begin position="1415"/>
        <end position="1428"/>
    </location>
</feature>
<dbReference type="GO" id="GO:0005524">
    <property type="term" value="F:ATP binding"/>
    <property type="evidence" value="ECO:0007669"/>
    <property type="project" value="UniProtKB-UniRule"/>
</dbReference>
<evidence type="ECO:0000313" key="15">
    <source>
        <dbReference type="Ensembl" id="ENSSANP00000053146.1"/>
    </source>
</evidence>
<dbReference type="Gene3D" id="4.10.270.10">
    <property type="entry name" value="Myosin, subunit A"/>
    <property type="match status" value="1"/>
</dbReference>
<feature type="region of interest" description="Disordered" evidence="12">
    <location>
        <begin position="101"/>
        <end position="123"/>
    </location>
</feature>
<comment type="subcellular location">
    <subcellularLocation>
        <location evidence="1">Cytoplasm</location>
    </subcellularLocation>
</comment>
<keyword evidence="7 11" id="KW-0175">Coiled coil</keyword>
<dbReference type="Pfam" id="PF00612">
    <property type="entry name" value="IQ"/>
    <property type="match status" value="1"/>
</dbReference>
<dbReference type="GO" id="GO:0048731">
    <property type="term" value="P:system development"/>
    <property type="evidence" value="ECO:0007669"/>
    <property type="project" value="UniProtKB-ARBA"/>
</dbReference>
<dbReference type="Gene3D" id="1.20.5.1160">
    <property type="entry name" value="Vasodilator-stimulated phosphoprotein"/>
    <property type="match status" value="1"/>
</dbReference>
<organism evidence="15 16">
    <name type="scientific">Sinocyclocheilus anshuiensis</name>
    <dbReference type="NCBI Taxonomy" id="1608454"/>
    <lineage>
        <taxon>Eukaryota</taxon>
        <taxon>Metazoa</taxon>
        <taxon>Chordata</taxon>
        <taxon>Craniata</taxon>
        <taxon>Vertebrata</taxon>
        <taxon>Euteleostomi</taxon>
        <taxon>Actinopterygii</taxon>
        <taxon>Neopterygii</taxon>
        <taxon>Teleostei</taxon>
        <taxon>Ostariophysi</taxon>
        <taxon>Cypriniformes</taxon>
        <taxon>Cyprinidae</taxon>
        <taxon>Cyprininae</taxon>
        <taxon>Sinocyclocheilus</taxon>
    </lineage>
</organism>
<dbReference type="SMART" id="SM00228">
    <property type="entry name" value="PDZ"/>
    <property type="match status" value="1"/>
</dbReference>
<evidence type="ECO:0000256" key="10">
    <source>
        <dbReference type="PROSITE-ProRule" id="PRU00782"/>
    </source>
</evidence>
<feature type="region of interest" description="Disordered" evidence="12">
    <location>
        <begin position="1927"/>
        <end position="1948"/>
    </location>
</feature>
<keyword evidence="6 10" id="KW-0067">ATP-binding</keyword>
<feature type="region of interest" description="Disordered" evidence="12">
    <location>
        <begin position="1238"/>
        <end position="1259"/>
    </location>
</feature>
<feature type="compositionally biased region" description="Polar residues" evidence="12">
    <location>
        <begin position="165"/>
        <end position="174"/>
    </location>
</feature>
<dbReference type="GO" id="GO:0005737">
    <property type="term" value="C:cytoplasm"/>
    <property type="evidence" value="ECO:0007669"/>
    <property type="project" value="UniProtKB-SubCell"/>
</dbReference>
<proteinExistence type="inferred from homology"/>
<dbReference type="InterPro" id="IPR036034">
    <property type="entry name" value="PDZ_sf"/>
</dbReference>
<dbReference type="Ensembl" id="ENSSANT00000056518.1">
    <property type="protein sequence ID" value="ENSSANP00000053146.1"/>
    <property type="gene ID" value="ENSSANG00000024311.1"/>
</dbReference>
<dbReference type="PROSITE" id="PS51456">
    <property type="entry name" value="MYOSIN_MOTOR"/>
    <property type="match status" value="1"/>
</dbReference>
<dbReference type="InterPro" id="IPR001478">
    <property type="entry name" value="PDZ"/>
</dbReference>
<dbReference type="FunFam" id="4.10.270.10:FF:000002">
    <property type="entry name" value="unconventional myosin-XVIIIa isoform X1"/>
    <property type="match status" value="1"/>
</dbReference>
<dbReference type="SUPFAM" id="SSF90257">
    <property type="entry name" value="Myosin rod fragments"/>
    <property type="match status" value="1"/>
</dbReference>
<evidence type="ECO:0000313" key="16">
    <source>
        <dbReference type="Proteomes" id="UP000472260"/>
    </source>
</evidence>
<evidence type="ECO:0000259" key="14">
    <source>
        <dbReference type="PROSITE" id="PS51456"/>
    </source>
</evidence>
<dbReference type="PROSITE" id="PS50106">
    <property type="entry name" value="PDZ"/>
    <property type="match status" value="1"/>
</dbReference>
<keyword evidence="3" id="KW-0963">Cytoplasm</keyword>
<keyword evidence="10" id="KW-0009">Actin-binding</keyword>
<dbReference type="CDD" id="cd01386">
    <property type="entry name" value="MYSc_Myo18"/>
    <property type="match status" value="1"/>
</dbReference>
<dbReference type="FunFam" id="1.10.10.820:FF:000004">
    <property type="entry name" value="unconventional myosin-XVIIIa isoform X1"/>
    <property type="match status" value="1"/>
</dbReference>
<dbReference type="FunFam" id="1.20.58.530:FF:000011">
    <property type="entry name" value="unconventional myosin-XVIIIa isoform X2"/>
    <property type="match status" value="1"/>
</dbReference>
<evidence type="ECO:0000256" key="9">
    <source>
        <dbReference type="ARBA" id="ARBA00023175"/>
    </source>
</evidence>
<feature type="coiled-coil region" evidence="11">
    <location>
        <begin position="1458"/>
        <end position="1620"/>
    </location>
</feature>
<protein>
    <submittedName>
        <fullName evidence="15">Unconventional myosin-XVIIIa-like</fullName>
    </submittedName>
</protein>
<dbReference type="Pfam" id="PF00595">
    <property type="entry name" value="PDZ"/>
    <property type="match status" value="1"/>
</dbReference>
<dbReference type="CDD" id="cd06747">
    <property type="entry name" value="PDZ_MYO18-like"/>
    <property type="match status" value="1"/>
</dbReference>
<feature type="compositionally biased region" description="Basic and acidic residues" evidence="12">
    <location>
        <begin position="23"/>
        <end position="35"/>
    </location>
</feature>
<dbReference type="Gene3D" id="1.20.58.530">
    <property type="match status" value="1"/>
</dbReference>
<dbReference type="GO" id="GO:0032982">
    <property type="term" value="C:myosin filament"/>
    <property type="evidence" value="ECO:0007669"/>
    <property type="project" value="TreeGrafter"/>
</dbReference>
<feature type="compositionally biased region" description="Polar residues" evidence="12">
    <location>
        <begin position="188"/>
        <end position="198"/>
    </location>
</feature>
<evidence type="ECO:0000256" key="6">
    <source>
        <dbReference type="ARBA" id="ARBA00022840"/>
    </source>
</evidence>
<dbReference type="SUPFAM" id="SSF52540">
    <property type="entry name" value="P-loop containing nucleoside triphosphate hydrolases"/>
    <property type="match status" value="1"/>
</dbReference>
<evidence type="ECO:0000256" key="8">
    <source>
        <dbReference type="ARBA" id="ARBA00023123"/>
    </source>
</evidence>
<dbReference type="FunFam" id="1.20.120.720:FF:000007">
    <property type="entry name" value="unconventional myosin-XVIIIa isoform X2"/>
    <property type="match status" value="1"/>
</dbReference>
<dbReference type="SMART" id="SM00242">
    <property type="entry name" value="MYSc"/>
    <property type="match status" value="1"/>
</dbReference>
<dbReference type="SUPFAM" id="SSF50156">
    <property type="entry name" value="PDZ domain-like"/>
    <property type="match status" value="1"/>
</dbReference>
<dbReference type="PANTHER" id="PTHR45615">
    <property type="entry name" value="MYOSIN HEAVY CHAIN, NON-MUSCLE"/>
    <property type="match status" value="1"/>
</dbReference>
<dbReference type="Pfam" id="PF00063">
    <property type="entry name" value="Myosin_head"/>
    <property type="match status" value="2"/>
</dbReference>
<evidence type="ECO:0000256" key="2">
    <source>
        <dbReference type="ARBA" id="ARBA00008314"/>
    </source>
</evidence>
<dbReference type="InterPro" id="IPR027417">
    <property type="entry name" value="P-loop_NTPase"/>
</dbReference>
<gene>
    <name evidence="15" type="primary">LOC107664918</name>
</gene>
<dbReference type="FunFam" id="3.40.850.10:FF:000020">
    <property type="entry name" value="unconventional myosin-XVIIIa isoform X1"/>
    <property type="match status" value="1"/>
</dbReference>
<keyword evidence="5 10" id="KW-0547">Nucleotide-binding</keyword>
<dbReference type="Gene3D" id="3.40.850.10">
    <property type="entry name" value="Kinesin motor domain"/>
    <property type="match status" value="1"/>
</dbReference>
<feature type="region of interest" description="Disordered" evidence="12">
    <location>
        <begin position="1"/>
        <end position="35"/>
    </location>
</feature>
<name>A0A671P3A5_9TELE</name>
<reference evidence="15" key="1">
    <citation type="submission" date="2025-08" db="UniProtKB">
        <authorList>
            <consortium name="Ensembl"/>
        </authorList>
    </citation>
    <scope>IDENTIFICATION</scope>
</reference>
<evidence type="ECO:0000259" key="13">
    <source>
        <dbReference type="PROSITE" id="PS50106"/>
    </source>
</evidence>
<evidence type="ECO:0000256" key="5">
    <source>
        <dbReference type="ARBA" id="ARBA00022741"/>
    </source>
</evidence>
<evidence type="ECO:0000256" key="1">
    <source>
        <dbReference type="ARBA" id="ARBA00004496"/>
    </source>
</evidence>
<dbReference type="PRINTS" id="PR00193">
    <property type="entry name" value="MYOSINHEAVY"/>
</dbReference>
<dbReference type="InterPro" id="IPR057772">
    <property type="entry name" value="SH3_Myo18a"/>
</dbReference>
<dbReference type="InterPro" id="IPR036961">
    <property type="entry name" value="Kinesin_motor_dom_sf"/>
</dbReference>
<dbReference type="FunFam" id="2.30.42.10:FF:000059">
    <property type="entry name" value="unconventional myosin-XVIIIa isoform X1"/>
    <property type="match status" value="1"/>
</dbReference>